<evidence type="ECO:0000256" key="4">
    <source>
        <dbReference type="ARBA" id="ARBA00023163"/>
    </source>
</evidence>
<keyword evidence="5" id="KW-0539">Nucleus</keyword>
<keyword evidence="4" id="KW-0804">Transcription</keyword>
<accession>A0AAF0TRH5</accession>
<dbReference type="Gene3D" id="1.20.1250.40">
    <property type="match status" value="1"/>
</dbReference>
<dbReference type="SUPFAM" id="SSF55455">
    <property type="entry name" value="SRF-like"/>
    <property type="match status" value="1"/>
</dbReference>
<keyword evidence="8" id="KW-1185">Reference proteome</keyword>
<dbReference type="GO" id="GO:0005634">
    <property type="term" value="C:nucleus"/>
    <property type="evidence" value="ECO:0007669"/>
    <property type="project" value="UniProtKB-SubCell"/>
</dbReference>
<dbReference type="InterPro" id="IPR036879">
    <property type="entry name" value="TF_MADSbox_sf"/>
</dbReference>
<feature type="domain" description="MADS-box" evidence="6">
    <location>
        <begin position="7"/>
        <end position="67"/>
    </location>
</feature>
<evidence type="ECO:0000256" key="5">
    <source>
        <dbReference type="ARBA" id="ARBA00023242"/>
    </source>
</evidence>
<reference evidence="7" key="1">
    <citation type="submission" date="2023-08" db="EMBL/GenBank/DDBJ databases">
        <title>A de novo genome assembly of Solanum verrucosum Schlechtendal, a Mexican diploid species geographically isolated from the other diploid A-genome species in potato relatives.</title>
        <authorList>
            <person name="Hosaka K."/>
        </authorList>
    </citation>
    <scope>NUCLEOTIDE SEQUENCE</scope>
    <source>
        <tissue evidence="7">Young leaves</tissue>
    </source>
</reference>
<evidence type="ECO:0000313" key="7">
    <source>
        <dbReference type="EMBL" id="WMV23768.1"/>
    </source>
</evidence>
<dbReference type="EMBL" id="CP133615">
    <property type="protein sequence ID" value="WMV23768.1"/>
    <property type="molecule type" value="Genomic_DNA"/>
</dbReference>
<dbReference type="InterPro" id="IPR002100">
    <property type="entry name" value="TF_MADSbox"/>
</dbReference>
<sequence>MEKRTSKGKQKIEMKLMEAEEARAATFSRRKKTLFEKAGELSTLTGADVAVLLISPSGKPYSYGSTSIEEVIDKYRELKSVDRQRDHADVGKSGDHADVGKSNVSEAFDDHLSLAVELPANTTCLMDCEAADILQGIQENMVVLSDDPAIKLPVSFDRGLAYAQRNRLYDNPQAVKQILDAGFHLTQIRPLKQHGVSDGELCMIANFPLESVDEVFALVPSFKKGSINGSRGAFYGTRPEGSACVTEGHAQQLSSQQLSSSFFFCLLSFFRLVIS</sequence>
<proteinExistence type="predicted"/>
<dbReference type="PANTHER" id="PTHR21297">
    <property type="entry name" value="DNA-DIRECTED RNA POLYMERASE II"/>
    <property type="match status" value="1"/>
</dbReference>
<keyword evidence="2" id="KW-0805">Transcription regulation</keyword>
<dbReference type="GO" id="GO:0000166">
    <property type="term" value="F:nucleotide binding"/>
    <property type="evidence" value="ECO:0007669"/>
    <property type="project" value="InterPro"/>
</dbReference>
<dbReference type="SUPFAM" id="SSF47819">
    <property type="entry name" value="HRDC-like"/>
    <property type="match status" value="1"/>
</dbReference>
<dbReference type="Pfam" id="PF00319">
    <property type="entry name" value="SRF-TF"/>
    <property type="match status" value="1"/>
</dbReference>
<evidence type="ECO:0000256" key="3">
    <source>
        <dbReference type="ARBA" id="ARBA00023125"/>
    </source>
</evidence>
<dbReference type="PRINTS" id="PR00404">
    <property type="entry name" value="MADSDOMAIN"/>
</dbReference>
<comment type="subcellular location">
    <subcellularLocation>
        <location evidence="1">Nucleus</location>
    </subcellularLocation>
</comment>
<dbReference type="InterPro" id="IPR038324">
    <property type="entry name" value="Rpb4/RPC9_sf"/>
</dbReference>
<name>A0AAF0TRH5_SOLVR</name>
<evidence type="ECO:0000256" key="1">
    <source>
        <dbReference type="ARBA" id="ARBA00004123"/>
    </source>
</evidence>
<dbReference type="Gene3D" id="3.40.1810.10">
    <property type="entry name" value="Transcription factor, MADS-box"/>
    <property type="match status" value="1"/>
</dbReference>
<organism evidence="7 8">
    <name type="scientific">Solanum verrucosum</name>
    <dbReference type="NCBI Taxonomy" id="315347"/>
    <lineage>
        <taxon>Eukaryota</taxon>
        <taxon>Viridiplantae</taxon>
        <taxon>Streptophyta</taxon>
        <taxon>Embryophyta</taxon>
        <taxon>Tracheophyta</taxon>
        <taxon>Spermatophyta</taxon>
        <taxon>Magnoliopsida</taxon>
        <taxon>eudicotyledons</taxon>
        <taxon>Gunneridae</taxon>
        <taxon>Pentapetalae</taxon>
        <taxon>asterids</taxon>
        <taxon>lamiids</taxon>
        <taxon>Solanales</taxon>
        <taxon>Solanaceae</taxon>
        <taxon>Solanoideae</taxon>
        <taxon>Solaneae</taxon>
        <taxon>Solanum</taxon>
    </lineage>
</organism>
<evidence type="ECO:0000313" key="8">
    <source>
        <dbReference type="Proteomes" id="UP001234989"/>
    </source>
</evidence>
<evidence type="ECO:0000256" key="2">
    <source>
        <dbReference type="ARBA" id="ARBA00023015"/>
    </source>
</evidence>
<evidence type="ECO:0000259" key="6">
    <source>
        <dbReference type="PROSITE" id="PS50066"/>
    </source>
</evidence>
<dbReference type="AlphaFoldDB" id="A0AAF0TRH5"/>
<keyword evidence="3" id="KW-0238">DNA-binding</keyword>
<dbReference type="PROSITE" id="PS50066">
    <property type="entry name" value="MADS_BOX_2"/>
    <property type="match status" value="1"/>
</dbReference>
<dbReference type="Proteomes" id="UP001234989">
    <property type="component" value="Chromosome 4"/>
</dbReference>
<gene>
    <name evidence="7" type="ORF">MTR67_017153</name>
</gene>
<dbReference type="SMART" id="SM00432">
    <property type="entry name" value="MADS"/>
    <property type="match status" value="1"/>
</dbReference>
<dbReference type="GO" id="GO:0003677">
    <property type="term" value="F:DNA binding"/>
    <property type="evidence" value="ECO:0007669"/>
    <property type="project" value="UniProtKB-KW"/>
</dbReference>
<dbReference type="GO" id="GO:0046983">
    <property type="term" value="F:protein dimerization activity"/>
    <property type="evidence" value="ECO:0007669"/>
    <property type="project" value="InterPro"/>
</dbReference>
<dbReference type="InterPro" id="IPR045222">
    <property type="entry name" value="Rpb4-like"/>
</dbReference>
<dbReference type="InterPro" id="IPR010997">
    <property type="entry name" value="HRDC-like_sf"/>
</dbReference>
<protein>
    <recommendedName>
        <fullName evidence="6">MADS-box domain-containing protein</fullName>
    </recommendedName>
</protein>